<protein>
    <submittedName>
        <fullName evidence="2">Uncharacterized protein</fullName>
    </submittedName>
</protein>
<comment type="caution">
    <text evidence="2">The sequence shown here is derived from an EMBL/GenBank/DDBJ whole genome shotgun (WGS) entry which is preliminary data.</text>
</comment>
<dbReference type="Proteomes" id="UP001500908">
    <property type="component" value="Unassembled WGS sequence"/>
</dbReference>
<name>A0ABP7FIF3_9ACTN</name>
<evidence type="ECO:0000313" key="3">
    <source>
        <dbReference type="Proteomes" id="UP001500908"/>
    </source>
</evidence>
<keyword evidence="1" id="KW-1133">Transmembrane helix</keyword>
<evidence type="ECO:0000256" key="1">
    <source>
        <dbReference type="SAM" id="Phobius"/>
    </source>
</evidence>
<keyword evidence="3" id="KW-1185">Reference proteome</keyword>
<dbReference type="EMBL" id="BAABDD010000007">
    <property type="protein sequence ID" value="GAA3739497.1"/>
    <property type="molecule type" value="Genomic_DNA"/>
</dbReference>
<accession>A0ABP7FIF3</accession>
<proteinExistence type="predicted"/>
<reference evidence="3" key="1">
    <citation type="journal article" date="2019" name="Int. J. Syst. Evol. Microbiol.">
        <title>The Global Catalogue of Microorganisms (GCM) 10K type strain sequencing project: providing services to taxonomists for standard genome sequencing and annotation.</title>
        <authorList>
            <consortium name="The Broad Institute Genomics Platform"/>
            <consortium name="The Broad Institute Genome Sequencing Center for Infectious Disease"/>
            <person name="Wu L."/>
            <person name="Ma J."/>
        </authorList>
    </citation>
    <scope>NUCLEOTIDE SEQUENCE [LARGE SCALE GENOMIC DNA]</scope>
    <source>
        <strain evidence="3">JCM 17137</strain>
    </source>
</reference>
<gene>
    <name evidence="2" type="ORF">GCM10022402_19080</name>
</gene>
<keyword evidence="1" id="KW-0812">Transmembrane</keyword>
<dbReference type="RefSeq" id="WP_344969794.1">
    <property type="nucleotide sequence ID" value="NZ_BAABDD010000007.1"/>
</dbReference>
<sequence>MSKHAKTILIVVAAVIVGVVVVAVLLGVLGGILWAGGSTSDGSGTVGVSSAYLTA</sequence>
<keyword evidence="1" id="KW-0472">Membrane</keyword>
<evidence type="ECO:0000313" key="2">
    <source>
        <dbReference type="EMBL" id="GAA3739497.1"/>
    </source>
</evidence>
<feature type="transmembrane region" description="Helical" evidence="1">
    <location>
        <begin position="7"/>
        <end position="35"/>
    </location>
</feature>
<organism evidence="2 3">
    <name type="scientific">Salinactinospora qingdaonensis</name>
    <dbReference type="NCBI Taxonomy" id="702744"/>
    <lineage>
        <taxon>Bacteria</taxon>
        <taxon>Bacillati</taxon>
        <taxon>Actinomycetota</taxon>
        <taxon>Actinomycetes</taxon>
        <taxon>Streptosporangiales</taxon>
        <taxon>Nocardiopsidaceae</taxon>
        <taxon>Salinactinospora</taxon>
    </lineage>
</organism>